<proteinExistence type="predicted"/>
<feature type="region of interest" description="Disordered" evidence="1">
    <location>
        <begin position="1"/>
        <end position="29"/>
    </location>
</feature>
<organism evidence="2 3">
    <name type="scientific">Acrocarpospora pleiomorpha</name>
    <dbReference type="NCBI Taxonomy" id="90975"/>
    <lineage>
        <taxon>Bacteria</taxon>
        <taxon>Bacillati</taxon>
        <taxon>Actinomycetota</taxon>
        <taxon>Actinomycetes</taxon>
        <taxon>Streptosporangiales</taxon>
        <taxon>Streptosporangiaceae</taxon>
        <taxon>Acrocarpospora</taxon>
    </lineage>
</organism>
<protein>
    <submittedName>
        <fullName evidence="2">Uncharacterized protein</fullName>
    </submittedName>
</protein>
<dbReference type="AlphaFoldDB" id="A0A5M3XSA6"/>
<reference evidence="2 3" key="1">
    <citation type="submission" date="2019-10" db="EMBL/GenBank/DDBJ databases">
        <title>Whole genome shotgun sequence of Acrocarpospora pleiomorpha NBRC 16267.</title>
        <authorList>
            <person name="Ichikawa N."/>
            <person name="Kimura A."/>
            <person name="Kitahashi Y."/>
            <person name="Komaki H."/>
            <person name="Oguchi A."/>
        </authorList>
    </citation>
    <scope>NUCLEOTIDE SEQUENCE [LARGE SCALE GENOMIC DNA]</scope>
    <source>
        <strain evidence="2 3">NBRC 16267</strain>
    </source>
</reference>
<gene>
    <name evidence="2" type="ORF">Aple_050200</name>
</gene>
<comment type="caution">
    <text evidence="2">The sequence shown here is derived from an EMBL/GenBank/DDBJ whole genome shotgun (WGS) entry which is preliminary data.</text>
</comment>
<keyword evidence="3" id="KW-1185">Reference proteome</keyword>
<dbReference type="Proteomes" id="UP000377595">
    <property type="component" value="Unassembled WGS sequence"/>
</dbReference>
<feature type="compositionally biased region" description="Basic and acidic residues" evidence="1">
    <location>
        <begin position="1"/>
        <end position="16"/>
    </location>
</feature>
<sequence length="71" mass="7567">MLFLEGRDLGEERGEGETLDEEDGEGGEPCLPVSWGGGHDASVNMRGIQDSVRLKLPETAVNGVLDLRVSA</sequence>
<evidence type="ECO:0000313" key="2">
    <source>
        <dbReference type="EMBL" id="GES22123.1"/>
    </source>
</evidence>
<evidence type="ECO:0000256" key="1">
    <source>
        <dbReference type="SAM" id="MobiDB-lite"/>
    </source>
</evidence>
<feature type="compositionally biased region" description="Acidic residues" evidence="1">
    <location>
        <begin position="17"/>
        <end position="26"/>
    </location>
</feature>
<dbReference type="EMBL" id="BLAF01000028">
    <property type="protein sequence ID" value="GES22123.1"/>
    <property type="molecule type" value="Genomic_DNA"/>
</dbReference>
<evidence type="ECO:0000313" key="3">
    <source>
        <dbReference type="Proteomes" id="UP000377595"/>
    </source>
</evidence>
<accession>A0A5M3XSA6</accession>
<name>A0A5M3XSA6_9ACTN</name>